<evidence type="ECO:0000313" key="2">
    <source>
        <dbReference type="Proteomes" id="UP000824533"/>
    </source>
</evidence>
<proteinExistence type="predicted"/>
<organism evidence="1 2">
    <name type="scientific">Dendrolimus kikuchii</name>
    <dbReference type="NCBI Taxonomy" id="765133"/>
    <lineage>
        <taxon>Eukaryota</taxon>
        <taxon>Metazoa</taxon>
        <taxon>Ecdysozoa</taxon>
        <taxon>Arthropoda</taxon>
        <taxon>Hexapoda</taxon>
        <taxon>Insecta</taxon>
        <taxon>Pterygota</taxon>
        <taxon>Neoptera</taxon>
        <taxon>Endopterygota</taxon>
        <taxon>Lepidoptera</taxon>
        <taxon>Glossata</taxon>
        <taxon>Ditrysia</taxon>
        <taxon>Bombycoidea</taxon>
        <taxon>Lasiocampidae</taxon>
        <taxon>Dendrolimus</taxon>
    </lineage>
</organism>
<dbReference type="EMBL" id="CM034405">
    <property type="protein sequence ID" value="KAJ0173863.1"/>
    <property type="molecule type" value="Genomic_DNA"/>
</dbReference>
<name>A0ACC1CQM4_9NEOP</name>
<comment type="caution">
    <text evidence="1">The sequence shown here is derived from an EMBL/GenBank/DDBJ whole genome shotgun (WGS) entry which is preliminary data.</text>
</comment>
<evidence type="ECO:0000313" key="1">
    <source>
        <dbReference type="EMBL" id="KAJ0173863.1"/>
    </source>
</evidence>
<reference evidence="1 2" key="1">
    <citation type="journal article" date="2021" name="Front. Genet.">
        <title>Chromosome-Level Genome Assembly Reveals Significant Gene Expansion in the Toll and IMD Signaling Pathways of Dendrolimus kikuchii.</title>
        <authorList>
            <person name="Zhou J."/>
            <person name="Wu P."/>
            <person name="Xiong Z."/>
            <person name="Liu N."/>
            <person name="Zhao N."/>
            <person name="Ji M."/>
            <person name="Qiu Y."/>
            <person name="Yang B."/>
        </authorList>
    </citation>
    <scope>NUCLEOTIDE SEQUENCE [LARGE SCALE GENOMIC DNA]</scope>
    <source>
        <strain evidence="1">Ann1</strain>
    </source>
</reference>
<accession>A0ACC1CQM4</accession>
<keyword evidence="2" id="KW-1185">Reference proteome</keyword>
<dbReference type="Proteomes" id="UP000824533">
    <property type="component" value="Linkage Group LG19"/>
</dbReference>
<gene>
    <name evidence="1" type="ORF">K1T71_011012</name>
</gene>
<protein>
    <submittedName>
        <fullName evidence="1">Uncharacterized protein</fullName>
    </submittedName>
</protein>
<sequence>MSPPKSTVFNFDEYYNPNYGYEPYWKDGDWVFMEPKQLTTDPSSTKTTPHPTICGDECTYLYRRIKHVCARNLDNVDPGMCHWYANECEFTSGFKTFDTYCQFLDTKCKTTKNLKDSWVFVHRGKCETNAEKVFYPMHQDRDPVRRLTSIYAHLTELYKGSKRTPFG</sequence>